<reference evidence="2 3" key="1">
    <citation type="submission" date="2019-10" db="EMBL/GenBank/DDBJ databases">
        <title>Actinomadura rubteroloni sp. nov. and Actinomadura macrotermitis sp. nov., isolated from the gut of fungus growing-termite Macrotermes natalensis.</title>
        <authorList>
            <person name="Benndorf R."/>
            <person name="Martin K."/>
            <person name="Kuefner M."/>
            <person name="De Beer W."/>
            <person name="Kaster A.-K."/>
            <person name="Vollmers J."/>
            <person name="Poulsen M."/>
            <person name="Beemelmanns C."/>
        </authorList>
    </citation>
    <scope>NUCLEOTIDE SEQUENCE [LARGE SCALE GENOMIC DNA]</scope>
    <source>
        <strain evidence="2 3">RB68</strain>
    </source>
</reference>
<gene>
    <name evidence="2" type="ORF">ACRB68_68720</name>
</gene>
<dbReference type="EMBL" id="WEGH01000005">
    <property type="protein sequence ID" value="MQY08761.1"/>
    <property type="molecule type" value="Genomic_DNA"/>
</dbReference>
<evidence type="ECO:0000313" key="3">
    <source>
        <dbReference type="Proteomes" id="UP000487268"/>
    </source>
</evidence>
<protein>
    <submittedName>
        <fullName evidence="2">Uncharacterized protein</fullName>
    </submittedName>
</protein>
<evidence type="ECO:0000313" key="2">
    <source>
        <dbReference type="EMBL" id="MQY08761.1"/>
    </source>
</evidence>
<feature type="transmembrane region" description="Helical" evidence="1">
    <location>
        <begin position="41"/>
        <end position="59"/>
    </location>
</feature>
<dbReference type="Proteomes" id="UP000487268">
    <property type="component" value="Unassembled WGS sequence"/>
</dbReference>
<keyword evidence="1" id="KW-1133">Transmembrane helix</keyword>
<accession>A0A7K0C5M8</accession>
<dbReference type="AlphaFoldDB" id="A0A7K0C5M8"/>
<sequence>MTGTEPLAGFEERRLVELKGYLAAHAGGRRVRRFRAPRRRLVLAAGAVAGVCAAMAVVLQGGAEPAYAVTGDARGVVVITLRDFRDAPALSERLRELGVPAVVDNVPYGKWCREPRGVYVQDVPPGLYSAPANIPGDGSGSGWQMRIDTRLFRPGQTFVWTMSASPDGGSSTSTILMQGPVAACVLVPKPAP</sequence>
<evidence type="ECO:0000256" key="1">
    <source>
        <dbReference type="SAM" id="Phobius"/>
    </source>
</evidence>
<organism evidence="2 3">
    <name type="scientific">Actinomadura macrotermitis</name>
    <dbReference type="NCBI Taxonomy" id="2585200"/>
    <lineage>
        <taxon>Bacteria</taxon>
        <taxon>Bacillati</taxon>
        <taxon>Actinomycetota</taxon>
        <taxon>Actinomycetes</taxon>
        <taxon>Streptosporangiales</taxon>
        <taxon>Thermomonosporaceae</taxon>
        <taxon>Actinomadura</taxon>
    </lineage>
</organism>
<keyword evidence="3" id="KW-1185">Reference proteome</keyword>
<keyword evidence="1" id="KW-0472">Membrane</keyword>
<name>A0A7K0C5M8_9ACTN</name>
<keyword evidence="1" id="KW-0812">Transmembrane</keyword>
<comment type="caution">
    <text evidence="2">The sequence shown here is derived from an EMBL/GenBank/DDBJ whole genome shotgun (WGS) entry which is preliminary data.</text>
</comment>
<proteinExistence type="predicted"/>
<dbReference type="RefSeq" id="WP_153539961.1">
    <property type="nucleotide sequence ID" value="NZ_WEGH01000005.1"/>
</dbReference>
<dbReference type="OrthoDB" id="3522092at2"/>